<dbReference type="Gene3D" id="3.20.20.20">
    <property type="entry name" value="Dihydropteroate synthase-like"/>
    <property type="match status" value="1"/>
</dbReference>
<dbReference type="Proteomes" id="UP000198852">
    <property type="component" value="Unassembled WGS sequence"/>
</dbReference>
<protein>
    <submittedName>
        <fullName evidence="2">Dihydropteroate synthase</fullName>
    </submittedName>
</protein>
<evidence type="ECO:0000313" key="3">
    <source>
        <dbReference type="Proteomes" id="UP000198852"/>
    </source>
</evidence>
<gene>
    <name evidence="2" type="ORF">SAMN05660874_03948</name>
</gene>
<name>A0A1I6TEZ2_9PSEU</name>
<dbReference type="SUPFAM" id="SSF51717">
    <property type="entry name" value="Dihydropteroate synthetase-like"/>
    <property type="match status" value="1"/>
</dbReference>
<dbReference type="PROSITE" id="PS50972">
    <property type="entry name" value="PTERIN_BINDING"/>
    <property type="match status" value="1"/>
</dbReference>
<reference evidence="3" key="1">
    <citation type="submission" date="2016-10" db="EMBL/GenBank/DDBJ databases">
        <authorList>
            <person name="Varghese N."/>
            <person name="Submissions S."/>
        </authorList>
    </citation>
    <scope>NUCLEOTIDE SEQUENCE [LARGE SCALE GENOMIC DNA]</scope>
    <source>
        <strain evidence="3">DSM 44771</strain>
    </source>
</reference>
<evidence type="ECO:0000313" key="2">
    <source>
        <dbReference type="EMBL" id="SFS87706.1"/>
    </source>
</evidence>
<dbReference type="InterPro" id="IPR000489">
    <property type="entry name" value="Pterin-binding_dom"/>
</dbReference>
<sequence>MTGTLAATALAAQAGAAMFRAHQVRETRHTLEMVASIAGERKPSRVVRYL</sequence>
<dbReference type="AlphaFoldDB" id="A0A1I6TEZ2"/>
<evidence type="ECO:0000259" key="1">
    <source>
        <dbReference type="PROSITE" id="PS50972"/>
    </source>
</evidence>
<feature type="domain" description="Pterin-binding" evidence="1">
    <location>
        <begin position="1"/>
        <end position="32"/>
    </location>
</feature>
<proteinExistence type="predicted"/>
<dbReference type="EMBL" id="FOZX01000006">
    <property type="protein sequence ID" value="SFS87706.1"/>
    <property type="molecule type" value="Genomic_DNA"/>
</dbReference>
<dbReference type="InterPro" id="IPR011005">
    <property type="entry name" value="Dihydropteroate_synth-like_sf"/>
</dbReference>
<dbReference type="STRING" id="95161.SAMN05660874_03948"/>
<accession>A0A1I6TEZ2</accession>
<organism evidence="2 3">
    <name type="scientific">Saccharopolyspora flava</name>
    <dbReference type="NCBI Taxonomy" id="95161"/>
    <lineage>
        <taxon>Bacteria</taxon>
        <taxon>Bacillati</taxon>
        <taxon>Actinomycetota</taxon>
        <taxon>Actinomycetes</taxon>
        <taxon>Pseudonocardiales</taxon>
        <taxon>Pseudonocardiaceae</taxon>
        <taxon>Saccharopolyspora</taxon>
    </lineage>
</organism>
<dbReference type="GO" id="GO:0042558">
    <property type="term" value="P:pteridine-containing compound metabolic process"/>
    <property type="evidence" value="ECO:0007669"/>
    <property type="project" value="InterPro"/>
</dbReference>
<keyword evidence="3" id="KW-1185">Reference proteome</keyword>